<sequence length="78" mass="8817">MDRTNSGKYLLLVGSPDAPRALLFGNRHDYLAELDDDEFVIEDLMKAGAPCPPPEPLTRRLAREVDPAMARCYRLADW</sequence>
<name>A0ABT0YMR3_9BURK</name>
<keyword evidence="2" id="KW-1185">Reference proteome</keyword>
<dbReference type="RefSeq" id="WP_251777922.1">
    <property type="nucleotide sequence ID" value="NZ_JAMKFE010000004.1"/>
</dbReference>
<gene>
    <name evidence="1" type="ORF">M8A51_09270</name>
</gene>
<protein>
    <submittedName>
        <fullName evidence="1">Uncharacterized protein</fullName>
    </submittedName>
</protein>
<reference evidence="1" key="1">
    <citation type="submission" date="2022-05" db="EMBL/GenBank/DDBJ databases">
        <title>Schlegelella sp. nov., isolated from mangrove soil.</title>
        <authorList>
            <person name="Liu Y."/>
            <person name="Ge X."/>
            <person name="Liu W."/>
        </authorList>
    </citation>
    <scope>NUCLEOTIDE SEQUENCE</scope>
    <source>
        <strain evidence="1">S2-27</strain>
    </source>
</reference>
<accession>A0ABT0YMR3</accession>
<proteinExistence type="predicted"/>
<comment type="caution">
    <text evidence="1">The sequence shown here is derived from an EMBL/GenBank/DDBJ whole genome shotgun (WGS) entry which is preliminary data.</text>
</comment>
<dbReference type="EMBL" id="JAMKFE010000004">
    <property type="protein sequence ID" value="MCM5679724.1"/>
    <property type="molecule type" value="Genomic_DNA"/>
</dbReference>
<evidence type="ECO:0000313" key="1">
    <source>
        <dbReference type="EMBL" id="MCM5679724.1"/>
    </source>
</evidence>
<dbReference type="Proteomes" id="UP001165541">
    <property type="component" value="Unassembled WGS sequence"/>
</dbReference>
<organism evidence="1 2">
    <name type="scientific">Caldimonas mangrovi</name>
    <dbReference type="NCBI Taxonomy" id="2944811"/>
    <lineage>
        <taxon>Bacteria</taxon>
        <taxon>Pseudomonadati</taxon>
        <taxon>Pseudomonadota</taxon>
        <taxon>Betaproteobacteria</taxon>
        <taxon>Burkholderiales</taxon>
        <taxon>Sphaerotilaceae</taxon>
        <taxon>Caldimonas</taxon>
    </lineage>
</organism>
<evidence type="ECO:0000313" key="2">
    <source>
        <dbReference type="Proteomes" id="UP001165541"/>
    </source>
</evidence>